<organism evidence="1 2">
    <name type="scientific">Dictyobacter aurantiacus</name>
    <dbReference type="NCBI Taxonomy" id="1936993"/>
    <lineage>
        <taxon>Bacteria</taxon>
        <taxon>Bacillati</taxon>
        <taxon>Chloroflexota</taxon>
        <taxon>Ktedonobacteria</taxon>
        <taxon>Ktedonobacterales</taxon>
        <taxon>Dictyobacteraceae</taxon>
        <taxon>Dictyobacter</taxon>
    </lineage>
</organism>
<comment type="caution">
    <text evidence="1">The sequence shown here is derived from an EMBL/GenBank/DDBJ whole genome shotgun (WGS) entry which is preliminary data.</text>
</comment>
<dbReference type="RefSeq" id="WP_126596966.1">
    <property type="nucleotide sequence ID" value="NZ_BIFQ01000001.1"/>
</dbReference>
<dbReference type="OrthoDB" id="896929at2"/>
<gene>
    <name evidence="1" type="ORF">KDAU_32930</name>
</gene>
<proteinExistence type="predicted"/>
<keyword evidence="2" id="KW-1185">Reference proteome</keyword>
<reference evidence="2" key="1">
    <citation type="submission" date="2018-12" db="EMBL/GenBank/DDBJ databases">
        <title>Tengunoibacter tsumagoiensis gen. nov., sp. nov., Dictyobacter kobayashii sp. nov., D. alpinus sp. nov., and D. joshuensis sp. nov. and description of Dictyobacteraceae fam. nov. within the order Ktedonobacterales isolated from Tengu-no-mugimeshi.</title>
        <authorList>
            <person name="Wang C.M."/>
            <person name="Zheng Y."/>
            <person name="Sakai Y."/>
            <person name="Toyoda A."/>
            <person name="Minakuchi Y."/>
            <person name="Abe K."/>
            <person name="Yokota A."/>
            <person name="Yabe S."/>
        </authorList>
    </citation>
    <scope>NUCLEOTIDE SEQUENCE [LARGE SCALE GENOMIC DNA]</scope>
    <source>
        <strain evidence="2">S-27</strain>
    </source>
</reference>
<dbReference type="EMBL" id="BIFQ01000001">
    <property type="protein sequence ID" value="GCE05964.1"/>
    <property type="molecule type" value="Genomic_DNA"/>
</dbReference>
<name>A0A401ZGE8_9CHLR</name>
<dbReference type="AlphaFoldDB" id="A0A401ZGE8"/>
<protein>
    <recommendedName>
        <fullName evidence="3">Mersacidin/lichenicidin family type 2 lantibiotic</fullName>
    </recommendedName>
</protein>
<accession>A0A401ZGE8</accession>
<sequence>MSIEEIVKAWKADDSLAASTVPANPIGEELSDEALLGVAGGMACDGGSSCDTCFATATCSYDYTIA</sequence>
<evidence type="ECO:0008006" key="3">
    <source>
        <dbReference type="Google" id="ProtNLM"/>
    </source>
</evidence>
<evidence type="ECO:0000313" key="1">
    <source>
        <dbReference type="EMBL" id="GCE05964.1"/>
    </source>
</evidence>
<evidence type="ECO:0000313" key="2">
    <source>
        <dbReference type="Proteomes" id="UP000287224"/>
    </source>
</evidence>
<dbReference type="Proteomes" id="UP000287224">
    <property type="component" value="Unassembled WGS sequence"/>
</dbReference>